<dbReference type="GO" id="GO:0051782">
    <property type="term" value="P:negative regulation of cell division"/>
    <property type="evidence" value="ECO:0007669"/>
    <property type="project" value="TreeGrafter"/>
</dbReference>
<reference evidence="3" key="1">
    <citation type="journal article" date="2015" name="MBio">
        <title>Genome-Resolved Metagenomic Analysis Reveals Roles for Candidate Phyla and Other Microbial Community Members in Biogeochemical Transformations in Oil Reservoirs.</title>
        <authorList>
            <person name="Hu P."/>
            <person name="Tom L."/>
            <person name="Singh A."/>
            <person name="Thomas B.C."/>
            <person name="Baker B.J."/>
            <person name="Piceno Y.M."/>
            <person name="Andersen G.L."/>
            <person name="Banfield J.F."/>
        </authorList>
    </citation>
    <scope>NUCLEOTIDE SEQUENCE [LARGE SCALE GENOMIC DNA]</scope>
</reference>
<protein>
    <submittedName>
        <fullName evidence="2">Cell division inhibitor minD like protein</fullName>
    </submittedName>
</protein>
<dbReference type="GO" id="GO:0005829">
    <property type="term" value="C:cytosol"/>
    <property type="evidence" value="ECO:0007669"/>
    <property type="project" value="TreeGrafter"/>
</dbReference>
<feature type="domain" description="CobQ/CobB/MinD/ParA nucleotide binding" evidence="1">
    <location>
        <begin position="3"/>
        <end position="221"/>
    </location>
</feature>
<dbReference type="SUPFAM" id="SSF52540">
    <property type="entry name" value="P-loop containing nucleoside triphosphate hydrolases"/>
    <property type="match status" value="1"/>
</dbReference>
<gene>
    <name evidence="2" type="ORF">XD54_0813</name>
</gene>
<evidence type="ECO:0000313" key="3">
    <source>
        <dbReference type="Proteomes" id="UP000053911"/>
    </source>
</evidence>
<dbReference type="Gene3D" id="3.40.50.300">
    <property type="entry name" value="P-loop containing nucleotide triphosphate hydrolases"/>
    <property type="match status" value="1"/>
</dbReference>
<name>A0A101EMF3_9EURY</name>
<accession>A0A101EMF3</accession>
<dbReference type="AlphaFoldDB" id="A0A101EMF3"/>
<evidence type="ECO:0000259" key="1">
    <source>
        <dbReference type="Pfam" id="PF01656"/>
    </source>
</evidence>
<dbReference type="Proteomes" id="UP000053911">
    <property type="component" value="Unassembled WGS sequence"/>
</dbReference>
<dbReference type="PATRIC" id="fig|172049.5.peg.1632"/>
<dbReference type="PANTHER" id="PTHR43384:SF10">
    <property type="entry name" value="ATPASE INVOLVED IN CHROMOSOME PARTITIONING, PARA_MIND FAMILY"/>
    <property type="match status" value="1"/>
</dbReference>
<dbReference type="GeneID" id="8095601"/>
<dbReference type="GO" id="GO:0009898">
    <property type="term" value="C:cytoplasmic side of plasma membrane"/>
    <property type="evidence" value="ECO:0007669"/>
    <property type="project" value="TreeGrafter"/>
</dbReference>
<dbReference type="RefSeq" id="WP_015848898.1">
    <property type="nucleotide sequence ID" value="NZ_LGFD01000012.1"/>
</dbReference>
<dbReference type="InterPro" id="IPR027417">
    <property type="entry name" value="P-loop_NTPase"/>
</dbReference>
<dbReference type="InterPro" id="IPR002586">
    <property type="entry name" value="CobQ/CobB/MinD/ParA_Nub-bd_dom"/>
</dbReference>
<dbReference type="Pfam" id="PF01656">
    <property type="entry name" value="CbiA"/>
    <property type="match status" value="1"/>
</dbReference>
<organism evidence="2 3">
    <name type="scientific">Thermococcus sibiricus</name>
    <dbReference type="NCBI Taxonomy" id="172049"/>
    <lineage>
        <taxon>Archaea</taxon>
        <taxon>Methanobacteriati</taxon>
        <taxon>Methanobacteriota</taxon>
        <taxon>Thermococci</taxon>
        <taxon>Thermococcales</taxon>
        <taxon>Thermococcaceae</taxon>
        <taxon>Thermococcus</taxon>
    </lineage>
</organism>
<dbReference type="GO" id="GO:0051301">
    <property type="term" value="P:cell division"/>
    <property type="evidence" value="ECO:0007669"/>
    <property type="project" value="UniProtKB-KW"/>
</dbReference>
<dbReference type="EMBL" id="LGFD01000012">
    <property type="protein sequence ID" value="KUK17882.1"/>
    <property type="molecule type" value="Genomic_DNA"/>
</dbReference>
<dbReference type="InterPro" id="IPR050625">
    <property type="entry name" value="ParA/MinD_ATPase"/>
</dbReference>
<dbReference type="GO" id="GO:0005524">
    <property type="term" value="F:ATP binding"/>
    <property type="evidence" value="ECO:0007669"/>
    <property type="project" value="TreeGrafter"/>
</dbReference>
<keyword evidence="2" id="KW-0132">Cell division</keyword>
<evidence type="ECO:0000313" key="2">
    <source>
        <dbReference type="EMBL" id="KUK17882.1"/>
    </source>
</evidence>
<keyword evidence="2" id="KW-0131">Cell cycle</keyword>
<proteinExistence type="predicted"/>
<comment type="caution">
    <text evidence="2">The sequence shown here is derived from an EMBL/GenBank/DDBJ whole genome shotgun (WGS) entry which is preliminary data.</text>
</comment>
<dbReference type="FunFam" id="3.40.50.300:FF:004785">
    <property type="entry name" value="ATPase involved in chromosome partitioning, ParA/MinD family"/>
    <property type="match status" value="1"/>
</dbReference>
<dbReference type="PANTHER" id="PTHR43384">
    <property type="entry name" value="SEPTUM SITE-DETERMINING PROTEIN MIND HOMOLOG, CHLOROPLASTIC-RELATED"/>
    <property type="match status" value="1"/>
</dbReference>
<sequence length="252" mass="28220">MPVIIVTGRGGAGKTTTTANLSVYFGQKDYRTLAIDGDLFLPNLGFHFALENVSYTLHSILKNPDVDPEWAIYKHEKTAVNVMPGSTRLQDVVGISPKRLREIVELMKYKFPVLFLDSPTGIPFDTLPTFEVADYQIIVVEVERSPIHSFEAMVENEINKLRMIGEEYGLKIGVVLNKVMESGDIIEHIVEEIEQNVGLPVIGIIPFDENVPESINVGIPILGYKPKSDAALAFYETGEILEEWIFKKIKKV</sequence>
<dbReference type="GO" id="GO:0016887">
    <property type="term" value="F:ATP hydrolysis activity"/>
    <property type="evidence" value="ECO:0007669"/>
    <property type="project" value="TreeGrafter"/>
</dbReference>
<dbReference type="OMA" id="DPEWAIY"/>